<name>A0A835QMW2_VANPL</name>
<keyword evidence="1" id="KW-0677">Repeat</keyword>
<dbReference type="Pfam" id="PF20431">
    <property type="entry name" value="E_motif"/>
    <property type="match status" value="1"/>
</dbReference>
<evidence type="ECO:0000313" key="3">
    <source>
        <dbReference type="Proteomes" id="UP000636800"/>
    </source>
</evidence>
<dbReference type="PANTHER" id="PTHR47926:SF525">
    <property type="entry name" value="EMB2261"/>
    <property type="match status" value="1"/>
</dbReference>
<comment type="caution">
    <text evidence="2">The sequence shown here is derived from an EMBL/GenBank/DDBJ whole genome shotgun (WGS) entry which is preliminary data.</text>
</comment>
<dbReference type="GO" id="GO:0009451">
    <property type="term" value="P:RNA modification"/>
    <property type="evidence" value="ECO:0007669"/>
    <property type="project" value="InterPro"/>
</dbReference>
<dbReference type="InterPro" id="IPR011990">
    <property type="entry name" value="TPR-like_helical_dom_sf"/>
</dbReference>
<dbReference type="GO" id="GO:0003723">
    <property type="term" value="F:RNA binding"/>
    <property type="evidence" value="ECO:0007669"/>
    <property type="project" value="InterPro"/>
</dbReference>
<organism evidence="2 3">
    <name type="scientific">Vanilla planifolia</name>
    <name type="common">Vanilla</name>
    <dbReference type="NCBI Taxonomy" id="51239"/>
    <lineage>
        <taxon>Eukaryota</taxon>
        <taxon>Viridiplantae</taxon>
        <taxon>Streptophyta</taxon>
        <taxon>Embryophyta</taxon>
        <taxon>Tracheophyta</taxon>
        <taxon>Spermatophyta</taxon>
        <taxon>Magnoliopsida</taxon>
        <taxon>Liliopsida</taxon>
        <taxon>Asparagales</taxon>
        <taxon>Orchidaceae</taxon>
        <taxon>Vanilloideae</taxon>
        <taxon>Vanilleae</taxon>
        <taxon>Vanilla</taxon>
    </lineage>
</organism>
<gene>
    <name evidence="2" type="ORF">HPP92_013156</name>
</gene>
<dbReference type="Pfam" id="PF01535">
    <property type="entry name" value="PPR"/>
    <property type="match status" value="1"/>
</dbReference>
<accession>A0A835QMW2</accession>
<keyword evidence="3" id="KW-1185">Reference proteome</keyword>
<dbReference type="InterPro" id="IPR046848">
    <property type="entry name" value="E_motif"/>
</dbReference>
<evidence type="ECO:0000256" key="1">
    <source>
        <dbReference type="ARBA" id="ARBA00022737"/>
    </source>
</evidence>
<dbReference type="Gene3D" id="1.25.40.10">
    <property type="entry name" value="Tetratricopeptide repeat domain"/>
    <property type="match status" value="1"/>
</dbReference>
<dbReference type="OrthoDB" id="442158at2759"/>
<proteinExistence type="predicted"/>
<dbReference type="PANTHER" id="PTHR47926">
    <property type="entry name" value="PENTATRICOPEPTIDE REPEAT-CONTAINING PROTEIN"/>
    <property type="match status" value="1"/>
</dbReference>
<dbReference type="InterPro" id="IPR002885">
    <property type="entry name" value="PPR_rpt"/>
</dbReference>
<reference evidence="2 3" key="1">
    <citation type="journal article" date="2020" name="Nat. Food">
        <title>A phased Vanilla planifolia genome enables genetic improvement of flavour and production.</title>
        <authorList>
            <person name="Hasing T."/>
            <person name="Tang H."/>
            <person name="Brym M."/>
            <person name="Khazi F."/>
            <person name="Huang T."/>
            <person name="Chambers A.H."/>
        </authorList>
    </citation>
    <scope>NUCLEOTIDE SEQUENCE [LARGE SCALE GENOMIC DNA]</scope>
    <source>
        <tissue evidence="2">Leaf</tissue>
    </source>
</reference>
<dbReference type="SUPFAM" id="SSF48452">
    <property type="entry name" value="TPR-like"/>
    <property type="match status" value="1"/>
</dbReference>
<dbReference type="EMBL" id="JADCNL010000006">
    <property type="protein sequence ID" value="KAG0476315.1"/>
    <property type="molecule type" value="Genomic_DNA"/>
</dbReference>
<evidence type="ECO:0000313" key="2">
    <source>
        <dbReference type="EMBL" id="KAG0476315.1"/>
    </source>
</evidence>
<dbReference type="Proteomes" id="UP000636800">
    <property type="component" value="Chromosome 6"/>
</dbReference>
<dbReference type="InterPro" id="IPR046960">
    <property type="entry name" value="PPR_At4g14850-like_plant"/>
</dbReference>
<sequence>MSEEYDIKAGIEHYSCMVDLLSRAGILEEAEILILDSAFRDDSSLWAALLGACATHSSAELADRVAKRMIELEPGYHLSYVLLANVYKTIGRWNDAMEIRKLMTRRGARKEAGRSWIGAQNNNTFAIADSLPTASPELEDWRPGLQAVSNH</sequence>
<evidence type="ECO:0008006" key="4">
    <source>
        <dbReference type="Google" id="ProtNLM"/>
    </source>
</evidence>
<protein>
    <recommendedName>
        <fullName evidence="4">Pentatricopeptide repeat-containing protein</fullName>
    </recommendedName>
</protein>
<dbReference type="AlphaFoldDB" id="A0A835QMW2"/>